<reference evidence="1 2" key="1">
    <citation type="journal article" date="2024" name="Proc. Natl. Acad. Sci. U.S.A.">
        <title>The evolutionary genomics of adaptation to stress in wild rhizobium bacteria.</title>
        <authorList>
            <person name="Kehlet-Delgado H."/>
            <person name="Montoya A.P."/>
            <person name="Jensen K.T."/>
            <person name="Wendlandt C.E."/>
            <person name="Dexheimer C."/>
            <person name="Roberts M."/>
            <person name="Torres Martinez L."/>
            <person name="Friesen M.L."/>
            <person name="Griffitts J.S."/>
            <person name="Porter S.S."/>
        </authorList>
    </citation>
    <scope>NUCLEOTIDE SEQUENCE [LARGE SCALE GENOMIC DNA]</scope>
    <source>
        <strain evidence="1 2">M0468</strain>
    </source>
</reference>
<sequence length="75" mass="8467">MTEKYRKSTHPSEIFPTISPEQPVAMEPPEDETVERNLDSMRGKRSEDYDQKSSSAWNPPTSAERAELATILNAS</sequence>
<name>A0ACC6T5D8_9HYPH</name>
<accession>A0ACC6T5D8</accession>
<keyword evidence="2" id="KW-1185">Reference proteome</keyword>
<organism evidence="1 2">
    <name type="scientific">Mesorhizobium australicum</name>
    <dbReference type="NCBI Taxonomy" id="536018"/>
    <lineage>
        <taxon>Bacteria</taxon>
        <taxon>Pseudomonadati</taxon>
        <taxon>Pseudomonadota</taxon>
        <taxon>Alphaproteobacteria</taxon>
        <taxon>Hyphomicrobiales</taxon>
        <taxon>Phyllobacteriaceae</taxon>
        <taxon>Mesorhizobium</taxon>
    </lineage>
</organism>
<dbReference type="Proteomes" id="UP001480082">
    <property type="component" value="Unassembled WGS sequence"/>
</dbReference>
<gene>
    <name evidence="1" type="ORF">NKI81_24640</name>
</gene>
<evidence type="ECO:0000313" key="2">
    <source>
        <dbReference type="Proteomes" id="UP001480082"/>
    </source>
</evidence>
<dbReference type="EMBL" id="JAMYRI010000017">
    <property type="protein sequence ID" value="MER9287101.1"/>
    <property type="molecule type" value="Genomic_DNA"/>
</dbReference>
<protein>
    <submittedName>
        <fullName evidence="1">Uncharacterized protein</fullName>
    </submittedName>
</protein>
<evidence type="ECO:0000313" key="1">
    <source>
        <dbReference type="EMBL" id="MER9287101.1"/>
    </source>
</evidence>
<proteinExistence type="predicted"/>
<comment type="caution">
    <text evidence="1">The sequence shown here is derived from an EMBL/GenBank/DDBJ whole genome shotgun (WGS) entry which is preliminary data.</text>
</comment>